<keyword evidence="1" id="KW-1133">Transmembrane helix</keyword>
<evidence type="ECO:0000256" key="1">
    <source>
        <dbReference type="SAM" id="Phobius"/>
    </source>
</evidence>
<dbReference type="EMBL" id="LYVF01000177">
    <property type="protein sequence ID" value="OAT80436.1"/>
    <property type="molecule type" value="Genomic_DNA"/>
</dbReference>
<feature type="transmembrane region" description="Helical" evidence="1">
    <location>
        <begin position="97"/>
        <end position="117"/>
    </location>
</feature>
<organism evidence="2 3">
    <name type="scientific">Desulfotomaculum copahuensis</name>
    <dbReference type="NCBI Taxonomy" id="1838280"/>
    <lineage>
        <taxon>Bacteria</taxon>
        <taxon>Bacillati</taxon>
        <taxon>Bacillota</taxon>
        <taxon>Clostridia</taxon>
        <taxon>Eubacteriales</taxon>
        <taxon>Desulfotomaculaceae</taxon>
        <taxon>Desulfotomaculum</taxon>
    </lineage>
</organism>
<reference evidence="2 3" key="1">
    <citation type="submission" date="2016-04" db="EMBL/GenBank/DDBJ databases">
        <authorList>
            <person name="Evans L.H."/>
            <person name="Alamgir A."/>
            <person name="Owens N."/>
            <person name="Weber N.D."/>
            <person name="Virtaneva K."/>
            <person name="Barbian K."/>
            <person name="Babar A."/>
            <person name="Rosenke K."/>
        </authorList>
    </citation>
    <scope>NUCLEOTIDE SEQUENCE [LARGE SCALE GENOMIC DNA]</scope>
    <source>
        <strain evidence="2 3">LMa1</strain>
    </source>
</reference>
<evidence type="ECO:0000313" key="2">
    <source>
        <dbReference type="EMBL" id="OAT80436.1"/>
    </source>
</evidence>
<comment type="caution">
    <text evidence="2">The sequence shown here is derived from an EMBL/GenBank/DDBJ whole genome shotgun (WGS) entry which is preliminary data.</text>
</comment>
<sequence length="135" mass="15898">MNVWIKMIDKILHPHRGKQEKLMSRMAEYRELSSLALESENKVMYSLLQREMNEMFCEYLTWCFLDGIGYLIPHALVMWLISIHFPYFTLPFDLPLIGSQVGVIVWYPLGMILFYAARWLVRKRTSGVLVNPAVK</sequence>
<dbReference type="STRING" id="1838280.A6M21_00745"/>
<dbReference type="Proteomes" id="UP000078532">
    <property type="component" value="Unassembled WGS sequence"/>
</dbReference>
<proteinExistence type="predicted"/>
<keyword evidence="3" id="KW-1185">Reference proteome</keyword>
<gene>
    <name evidence="2" type="ORF">A6M21_00745</name>
</gene>
<keyword evidence="1" id="KW-0472">Membrane</keyword>
<dbReference type="OrthoDB" id="1807841at2"/>
<dbReference type="AlphaFoldDB" id="A0A1B7LCK4"/>
<feature type="transmembrane region" description="Helical" evidence="1">
    <location>
        <begin position="59"/>
        <end position="85"/>
    </location>
</feature>
<keyword evidence="1" id="KW-0812">Transmembrane</keyword>
<dbReference type="RefSeq" id="WP_066669756.1">
    <property type="nucleotide sequence ID" value="NZ_LYVF01000177.1"/>
</dbReference>
<accession>A0A1B7LCK4</accession>
<evidence type="ECO:0000313" key="3">
    <source>
        <dbReference type="Proteomes" id="UP000078532"/>
    </source>
</evidence>
<protein>
    <submittedName>
        <fullName evidence="2">Uncharacterized protein</fullName>
    </submittedName>
</protein>
<name>A0A1B7LCK4_9FIRM</name>